<evidence type="ECO:0000313" key="2">
    <source>
        <dbReference type="Proteomes" id="UP001239111"/>
    </source>
</evidence>
<reference evidence="1" key="1">
    <citation type="submission" date="2023-04" db="EMBL/GenBank/DDBJ databases">
        <title>A chromosome-level genome assembly of the parasitoid wasp Eretmocerus hayati.</title>
        <authorList>
            <person name="Zhong Y."/>
            <person name="Liu S."/>
            <person name="Liu Y."/>
        </authorList>
    </citation>
    <scope>NUCLEOTIDE SEQUENCE</scope>
    <source>
        <strain evidence="1">ZJU_SS_LIU_2023</strain>
    </source>
</reference>
<evidence type="ECO:0000313" key="1">
    <source>
        <dbReference type="EMBL" id="KAJ8685595.1"/>
    </source>
</evidence>
<comment type="caution">
    <text evidence="1">The sequence shown here is derived from an EMBL/GenBank/DDBJ whole genome shotgun (WGS) entry which is preliminary data.</text>
</comment>
<gene>
    <name evidence="1" type="ORF">QAD02_021388</name>
</gene>
<sequence>MDCGKRSMPPDSSTCEPKLKHPKIDPGLRSIQVTGDHAETMPCPLGQVRTEISPDNPTKSFTPGVGNISQIKYNQALFGHAWQIISTKLGPERACTFFNGMMNGSIRLSSGPSFSHNYYQGSFDNWDHEETSLDHRRTFDVMGGIVSTQAYSELPDSLD</sequence>
<keyword evidence="2" id="KW-1185">Reference proteome</keyword>
<organism evidence="1 2">
    <name type="scientific">Eretmocerus hayati</name>
    <dbReference type="NCBI Taxonomy" id="131215"/>
    <lineage>
        <taxon>Eukaryota</taxon>
        <taxon>Metazoa</taxon>
        <taxon>Ecdysozoa</taxon>
        <taxon>Arthropoda</taxon>
        <taxon>Hexapoda</taxon>
        <taxon>Insecta</taxon>
        <taxon>Pterygota</taxon>
        <taxon>Neoptera</taxon>
        <taxon>Endopterygota</taxon>
        <taxon>Hymenoptera</taxon>
        <taxon>Apocrita</taxon>
        <taxon>Proctotrupomorpha</taxon>
        <taxon>Chalcidoidea</taxon>
        <taxon>Aphelinidae</taxon>
        <taxon>Aphelininae</taxon>
        <taxon>Eretmocerus</taxon>
    </lineage>
</organism>
<proteinExistence type="predicted"/>
<name>A0ACC2PQA7_9HYME</name>
<accession>A0ACC2PQA7</accession>
<protein>
    <submittedName>
        <fullName evidence="1">Uncharacterized protein</fullName>
    </submittedName>
</protein>
<dbReference type="Proteomes" id="UP001239111">
    <property type="component" value="Chromosome 1"/>
</dbReference>
<dbReference type="EMBL" id="CM056741">
    <property type="protein sequence ID" value="KAJ8685595.1"/>
    <property type="molecule type" value="Genomic_DNA"/>
</dbReference>